<feature type="domain" description="Endonuclease/exonuclease/phosphatase" evidence="2">
    <location>
        <begin position="8"/>
        <end position="258"/>
    </location>
</feature>
<keyword evidence="3" id="KW-0378">Hydrolase</keyword>
<evidence type="ECO:0000313" key="3">
    <source>
        <dbReference type="EMBL" id="SFR92245.1"/>
    </source>
</evidence>
<evidence type="ECO:0000313" key="4">
    <source>
        <dbReference type="Proteomes" id="UP000199062"/>
    </source>
</evidence>
<gene>
    <name evidence="3" type="ORF">SAMN05216559_1033</name>
</gene>
<evidence type="ECO:0000256" key="1">
    <source>
        <dbReference type="SAM" id="MobiDB-lite"/>
    </source>
</evidence>
<evidence type="ECO:0000259" key="2">
    <source>
        <dbReference type="Pfam" id="PF03372"/>
    </source>
</evidence>
<dbReference type="PANTHER" id="PTHR12121">
    <property type="entry name" value="CARBON CATABOLITE REPRESSOR PROTEIN 4"/>
    <property type="match status" value="1"/>
</dbReference>
<accession>A0A1I6KLW1</accession>
<reference evidence="3 4" key="1">
    <citation type="submission" date="2016-10" db="EMBL/GenBank/DDBJ databases">
        <authorList>
            <person name="de Groot N.N."/>
        </authorList>
    </citation>
    <scope>NUCLEOTIDE SEQUENCE [LARGE SCALE GENOMIC DNA]</scope>
    <source>
        <strain evidence="3 4">CGMCC 1.10457</strain>
    </source>
</reference>
<dbReference type="InterPro" id="IPR036691">
    <property type="entry name" value="Endo/exonu/phosph_ase_sf"/>
</dbReference>
<name>A0A1I6KLW1_9EURY</name>
<dbReference type="OrthoDB" id="200635at2157"/>
<dbReference type="EMBL" id="FOZK01000001">
    <property type="protein sequence ID" value="SFR92245.1"/>
    <property type="molecule type" value="Genomic_DNA"/>
</dbReference>
<dbReference type="GO" id="GO:0000175">
    <property type="term" value="F:3'-5'-RNA exonuclease activity"/>
    <property type="evidence" value="ECO:0007669"/>
    <property type="project" value="TreeGrafter"/>
</dbReference>
<keyword evidence="3" id="KW-0540">Nuclease</keyword>
<dbReference type="Gene3D" id="3.60.10.10">
    <property type="entry name" value="Endonuclease/exonuclease/phosphatase"/>
    <property type="match status" value="1"/>
</dbReference>
<protein>
    <submittedName>
        <fullName evidence="3">Metal-dependent hydrolase, endonuclease/exonuclease/phosphatase family</fullName>
    </submittedName>
</protein>
<dbReference type="InterPro" id="IPR050410">
    <property type="entry name" value="CCR4/nocturin_mRNA_transcr"/>
</dbReference>
<dbReference type="AlphaFoldDB" id="A0A1I6KLW1"/>
<dbReference type="RefSeq" id="WP_089814496.1">
    <property type="nucleotide sequence ID" value="NZ_FOZK01000001.1"/>
</dbReference>
<dbReference type="STRING" id="767519.SAMN05216559_1033"/>
<dbReference type="Proteomes" id="UP000199062">
    <property type="component" value="Unassembled WGS sequence"/>
</dbReference>
<keyword evidence="3" id="KW-0255">Endonuclease</keyword>
<keyword evidence="4" id="KW-1185">Reference proteome</keyword>
<feature type="region of interest" description="Disordered" evidence="1">
    <location>
        <begin position="270"/>
        <end position="291"/>
    </location>
</feature>
<sequence length="291" mass="32870">MPLPVSVLSYNVRYDNPEENTHPWRTRRDRVASVIRFHDPDVVGLQEALHGQLEDLRDRLPEYEWLATGREEPECAGEYVAIGYKRDRFNLEAEGTVWLSETPEVEASVGWDAQLPRLVHYVRLREEATDVEFYLFDTHFDHYGETARLESAKLLLDLIDELAANEPVVVTGDFNCLAGSPPYEHLTSREKRSAGRTLRDTHQIARRGHHGPTTTVTDFQNLVPERKIDHVFVTSDVEPVQHGVCADCFDSGVYPSDHLPILVDLMLPENAPNPAEQNAVEGAGAHESPSE</sequence>
<dbReference type="Pfam" id="PF03372">
    <property type="entry name" value="Exo_endo_phos"/>
    <property type="match status" value="1"/>
</dbReference>
<keyword evidence="3" id="KW-0269">Exonuclease</keyword>
<dbReference type="PANTHER" id="PTHR12121:SF36">
    <property type="entry name" value="ENDONUCLEASE_EXONUCLEASE_PHOSPHATASE DOMAIN-CONTAINING PROTEIN"/>
    <property type="match status" value="1"/>
</dbReference>
<dbReference type="SUPFAM" id="SSF56219">
    <property type="entry name" value="DNase I-like"/>
    <property type="match status" value="1"/>
</dbReference>
<organism evidence="3 4">
    <name type="scientific">Halomicrobium zhouii</name>
    <dbReference type="NCBI Taxonomy" id="767519"/>
    <lineage>
        <taxon>Archaea</taxon>
        <taxon>Methanobacteriati</taxon>
        <taxon>Methanobacteriota</taxon>
        <taxon>Stenosarchaea group</taxon>
        <taxon>Halobacteria</taxon>
        <taxon>Halobacteriales</taxon>
        <taxon>Haloarculaceae</taxon>
        <taxon>Halomicrobium</taxon>
    </lineage>
</organism>
<dbReference type="InterPro" id="IPR005135">
    <property type="entry name" value="Endo/exonuclease/phosphatase"/>
</dbReference>
<proteinExistence type="predicted"/>
<dbReference type="CDD" id="cd09083">
    <property type="entry name" value="EEP-1"/>
    <property type="match status" value="1"/>
</dbReference>
<dbReference type="GO" id="GO:0004519">
    <property type="term" value="F:endonuclease activity"/>
    <property type="evidence" value="ECO:0007669"/>
    <property type="project" value="UniProtKB-KW"/>
</dbReference>